<reference evidence="1 2" key="1">
    <citation type="submission" date="2020-08" db="EMBL/GenBank/DDBJ databases">
        <title>Genomic Encyclopedia of Type Strains, Phase IV (KMG-V): Genome sequencing to study the core and pangenomes of soil and plant-associated prokaryotes.</title>
        <authorList>
            <person name="Whitman W."/>
        </authorList>
    </citation>
    <scope>NUCLEOTIDE SEQUENCE [LARGE SCALE GENOMIC DNA]</scope>
    <source>
        <strain evidence="1 2">SEMIA 4034</strain>
    </source>
</reference>
<accession>A0A7W8XJ66</accession>
<gene>
    <name evidence="1" type="ORF">GGI59_005536</name>
</gene>
<keyword evidence="2" id="KW-1185">Reference proteome</keyword>
<proteinExistence type="predicted"/>
<protein>
    <submittedName>
        <fullName evidence="1">Uncharacterized protein</fullName>
    </submittedName>
</protein>
<evidence type="ECO:0000313" key="2">
    <source>
        <dbReference type="Proteomes" id="UP000528824"/>
    </source>
</evidence>
<dbReference type="RefSeq" id="WP_176439509.1">
    <property type="nucleotide sequence ID" value="NZ_JACHBB010000021.1"/>
</dbReference>
<evidence type="ECO:0000313" key="1">
    <source>
        <dbReference type="EMBL" id="MBB5563837.1"/>
    </source>
</evidence>
<dbReference type="EMBL" id="JACHBC010000014">
    <property type="protein sequence ID" value="MBB5563837.1"/>
    <property type="molecule type" value="Genomic_DNA"/>
</dbReference>
<sequence length="47" mass="5373">MLSLDRRRACLSEALDKHALLLNDHFTAQQVALDHFECGLDRGLHNQ</sequence>
<comment type="caution">
    <text evidence="1">The sequence shown here is derived from an EMBL/GenBank/DDBJ whole genome shotgun (WGS) entry which is preliminary data.</text>
</comment>
<organism evidence="1 2">
    <name type="scientific">Rhizobium lentis</name>
    <dbReference type="NCBI Taxonomy" id="1138194"/>
    <lineage>
        <taxon>Bacteria</taxon>
        <taxon>Pseudomonadati</taxon>
        <taxon>Pseudomonadota</taxon>
        <taxon>Alphaproteobacteria</taxon>
        <taxon>Hyphomicrobiales</taxon>
        <taxon>Rhizobiaceae</taxon>
        <taxon>Rhizobium/Agrobacterium group</taxon>
        <taxon>Rhizobium</taxon>
    </lineage>
</organism>
<name>A0A7W8XJ66_9HYPH</name>
<dbReference type="Proteomes" id="UP000528824">
    <property type="component" value="Unassembled WGS sequence"/>
</dbReference>
<dbReference type="AlphaFoldDB" id="A0A7W8XJ66"/>